<name>A0A3P7NN13_DIBLA</name>
<keyword evidence="2" id="KW-1185">Reference proteome</keyword>
<dbReference type="Proteomes" id="UP000281553">
    <property type="component" value="Unassembled WGS sequence"/>
</dbReference>
<reference evidence="1 2" key="1">
    <citation type="submission" date="2018-11" db="EMBL/GenBank/DDBJ databases">
        <authorList>
            <consortium name="Pathogen Informatics"/>
        </authorList>
    </citation>
    <scope>NUCLEOTIDE SEQUENCE [LARGE SCALE GENOMIC DNA]</scope>
</reference>
<organism evidence="1 2">
    <name type="scientific">Dibothriocephalus latus</name>
    <name type="common">Fish tapeworm</name>
    <name type="synonym">Diphyllobothrium latum</name>
    <dbReference type="NCBI Taxonomy" id="60516"/>
    <lineage>
        <taxon>Eukaryota</taxon>
        <taxon>Metazoa</taxon>
        <taxon>Spiralia</taxon>
        <taxon>Lophotrochozoa</taxon>
        <taxon>Platyhelminthes</taxon>
        <taxon>Cestoda</taxon>
        <taxon>Eucestoda</taxon>
        <taxon>Diphyllobothriidea</taxon>
        <taxon>Diphyllobothriidae</taxon>
        <taxon>Dibothriocephalus</taxon>
    </lineage>
</organism>
<sequence>MNRSVAGNYSEPGYLLQARTPYDYQQRQQSVIQPNRSLLYAQQEPQVAMRPDYSNLNADNDHYDADNDHYGADTRLADFVSKHNVVMDDGAVVYVPTDDGMARKRAKQRFVPCPLPRSLLETKIPHIEVNER</sequence>
<dbReference type="AlphaFoldDB" id="A0A3P7NN13"/>
<accession>A0A3P7NN13</accession>
<evidence type="ECO:0000313" key="1">
    <source>
        <dbReference type="EMBL" id="VDN44325.1"/>
    </source>
</evidence>
<dbReference type="OrthoDB" id="1740265at2759"/>
<protein>
    <submittedName>
        <fullName evidence="1">Uncharacterized protein</fullName>
    </submittedName>
</protein>
<dbReference type="EMBL" id="UYRU01111039">
    <property type="protein sequence ID" value="VDN44325.1"/>
    <property type="molecule type" value="Genomic_DNA"/>
</dbReference>
<proteinExistence type="predicted"/>
<gene>
    <name evidence="1" type="ORF">DILT_LOCUS19311</name>
</gene>
<evidence type="ECO:0000313" key="2">
    <source>
        <dbReference type="Proteomes" id="UP000281553"/>
    </source>
</evidence>